<evidence type="ECO:0000256" key="7">
    <source>
        <dbReference type="ARBA" id="ARBA00022443"/>
    </source>
</evidence>
<evidence type="ECO:0000256" key="10">
    <source>
        <dbReference type="SAM" id="MobiDB-lite"/>
    </source>
</evidence>
<dbReference type="PROSITE" id="PS51263">
    <property type="entry name" value="ADF_H"/>
    <property type="match status" value="1"/>
</dbReference>
<evidence type="ECO:0000259" key="11">
    <source>
        <dbReference type="PROSITE" id="PS50002"/>
    </source>
</evidence>
<dbReference type="GO" id="GO:0030864">
    <property type="term" value="C:cortical actin cytoskeleton"/>
    <property type="evidence" value="ECO:0007669"/>
    <property type="project" value="TreeGrafter"/>
</dbReference>
<dbReference type="FunFam" id="2.30.30.40:FF:000072">
    <property type="entry name" value="Unconventional Myosin IB"/>
    <property type="match status" value="1"/>
</dbReference>
<dbReference type="PROSITE" id="PS50002">
    <property type="entry name" value="SH3"/>
    <property type="match status" value="2"/>
</dbReference>
<feature type="domain" description="ADF-H" evidence="12">
    <location>
        <begin position="5"/>
        <end position="156"/>
    </location>
</feature>
<organism evidence="13 14">
    <name type="scientific">Blumeria hordei</name>
    <name type="common">Barley powdery mildew</name>
    <name type="synonym">Blumeria graminis f. sp. hordei</name>
    <dbReference type="NCBI Taxonomy" id="2867405"/>
    <lineage>
        <taxon>Eukaryota</taxon>
        <taxon>Fungi</taxon>
        <taxon>Dikarya</taxon>
        <taxon>Ascomycota</taxon>
        <taxon>Pezizomycotina</taxon>
        <taxon>Leotiomycetes</taxon>
        <taxon>Erysiphales</taxon>
        <taxon>Erysiphaceae</taxon>
        <taxon>Blumeria</taxon>
    </lineage>
</organism>
<dbReference type="EMBL" id="UNSH01000070">
    <property type="protein sequence ID" value="SZF05000.1"/>
    <property type="molecule type" value="Genomic_DNA"/>
</dbReference>
<dbReference type="InterPro" id="IPR036028">
    <property type="entry name" value="SH3-like_dom_sf"/>
</dbReference>
<feature type="compositionally biased region" description="Polar residues" evidence="10">
    <location>
        <begin position="538"/>
        <end position="547"/>
    </location>
</feature>
<dbReference type="Proteomes" id="UP000275772">
    <property type="component" value="Unassembled WGS sequence"/>
</dbReference>
<evidence type="ECO:0000256" key="9">
    <source>
        <dbReference type="PROSITE-ProRule" id="PRU00192"/>
    </source>
</evidence>
<name>A0A383V023_BLUHO</name>
<feature type="domain" description="SH3" evidence="11">
    <location>
        <begin position="717"/>
        <end position="775"/>
    </location>
</feature>
<evidence type="ECO:0000256" key="5">
    <source>
        <dbReference type="ARBA" id="ARBA00017923"/>
    </source>
</evidence>
<accession>A0A383V023</accession>
<dbReference type="Pfam" id="PF14604">
    <property type="entry name" value="SH3_9"/>
    <property type="match status" value="2"/>
</dbReference>
<dbReference type="GO" id="GO:0010008">
    <property type="term" value="C:endosome membrane"/>
    <property type="evidence" value="ECO:0007669"/>
    <property type="project" value="UniProtKB-SubCell"/>
</dbReference>
<feature type="compositionally biased region" description="Basic and acidic residues" evidence="10">
    <location>
        <begin position="488"/>
        <end position="497"/>
    </location>
</feature>
<feature type="region of interest" description="Disordered" evidence="10">
    <location>
        <begin position="317"/>
        <end position="370"/>
    </location>
</feature>
<evidence type="ECO:0000256" key="3">
    <source>
        <dbReference type="ARBA" id="ARBA00009666"/>
    </source>
</evidence>
<dbReference type="GO" id="GO:0030833">
    <property type="term" value="P:regulation of actin filament polymerization"/>
    <property type="evidence" value="ECO:0007669"/>
    <property type="project" value="TreeGrafter"/>
</dbReference>
<dbReference type="SUPFAM" id="SSF55753">
    <property type="entry name" value="Actin depolymerizing proteins"/>
    <property type="match status" value="1"/>
</dbReference>
<dbReference type="GO" id="GO:0005884">
    <property type="term" value="C:actin filament"/>
    <property type="evidence" value="ECO:0007669"/>
    <property type="project" value="TreeGrafter"/>
</dbReference>
<evidence type="ECO:0000313" key="13">
    <source>
        <dbReference type="EMBL" id="SZF05000.1"/>
    </source>
</evidence>
<sequence length="775" mass="83623">MASLNTSTNGPSIKSSYQSVINGSTSSNAPENSSTYGHWVLFSVSSPLVNAFQPDRGGKESILKVQTTGDGELLDLIEDFSEGRIQFAFVRVKDPNTKLPKFVLIGWCGEGVPERTKGYFTSHLATVSKICHGYHIQINARSDRDISPEQIIQKVSDASGAKYSGGSAPSSSVPSVSTRSVFNPTQALRGSETKNFANFHHRPCQNEINADDDGWGADAPQITQSKMQNVASSYKPTKVNMAELTSQKQTTIPACSNTKNDEKSNIIKGGYQPVGKVDISAIRAQAQSKTDDRPTIIKGAYEPVGKVDIAAIRSRAKNPAHEDNPISSHASDAPVVSSESVGSRSALTTNRPTASLNSERLTMLPKPKVANKFGSSTSNFSGTKAPTPSAFGFQSASATTVQPSVGSTSKKFADEGGKTPAQVWQEKKDRETKFSETGNPVSSQASPSGKQSNRGGEWKSGYTGKSWAPVSIDPTGKSGASSLGHQSTGDDGRKEESFIPSTSSVGTLRDRIKSLTSHQASDIQENTPSNEAHLPPINISNRPNITIPSPAPQLHSPTPENLEKETSPIRIALPKARVVEANPKSPEKPNLSSAPNMADLEISDRGNLVKETLDESRPSIINNSIEPVDISSNVPPSTTGMIAYIHYDYEKAEENELELVEGEYVTNIDMVDDDWWMGTNSKGENGLFPSNYVELMERETHNVDETTPTSKLTLPVSSGPTATALYAYEAGEDNELSFEEDDIITNLEFPDEDWWQGTLKGNTGLFPSNYVQLNE</sequence>
<dbReference type="InterPro" id="IPR035718">
    <property type="entry name" value="Abp1_fungi_SH3_C2"/>
</dbReference>
<feature type="compositionally biased region" description="Polar residues" evidence="10">
    <location>
        <begin position="514"/>
        <end position="530"/>
    </location>
</feature>
<feature type="compositionally biased region" description="Polar residues" evidence="10">
    <location>
        <begin position="337"/>
        <end position="360"/>
    </location>
</feature>
<feature type="compositionally biased region" description="Polar residues" evidence="10">
    <location>
        <begin position="478"/>
        <end position="487"/>
    </location>
</feature>
<dbReference type="CDD" id="cd11962">
    <property type="entry name" value="SH3_Abp1_fungi_C1"/>
    <property type="match status" value="1"/>
</dbReference>
<keyword evidence="8" id="KW-0967">Endosome</keyword>
<evidence type="ECO:0000256" key="8">
    <source>
        <dbReference type="ARBA" id="ARBA00022753"/>
    </source>
</evidence>
<dbReference type="VEuPathDB" id="FungiDB:BLGHR1_15800"/>
<dbReference type="Gene3D" id="2.30.30.40">
    <property type="entry name" value="SH3 Domains"/>
    <property type="match status" value="2"/>
</dbReference>
<gene>
    <name evidence="13" type="ORF">BLGHR1_15800</name>
</gene>
<dbReference type="Gene3D" id="3.40.20.10">
    <property type="entry name" value="Severin"/>
    <property type="match status" value="1"/>
</dbReference>
<dbReference type="SMART" id="SM00102">
    <property type="entry name" value="ADF"/>
    <property type="match status" value="1"/>
</dbReference>
<evidence type="ECO:0000256" key="2">
    <source>
        <dbReference type="ARBA" id="ARBA00004125"/>
    </source>
</evidence>
<comment type="similarity">
    <text evidence="3">Belongs to the STAM family.</text>
</comment>
<evidence type="ECO:0000259" key="12">
    <source>
        <dbReference type="PROSITE" id="PS51263"/>
    </source>
</evidence>
<dbReference type="InterPro" id="IPR035719">
    <property type="entry name" value="Abp1_fungi_SH3_C1"/>
</dbReference>
<evidence type="ECO:0000256" key="1">
    <source>
        <dbReference type="ARBA" id="ARBA00002654"/>
    </source>
</evidence>
<dbReference type="FunFam" id="3.40.20.10:FF:000045">
    <property type="entry name" value="Actin binding protein, putative"/>
    <property type="match status" value="1"/>
</dbReference>
<dbReference type="CDD" id="cd11961">
    <property type="entry name" value="SH3_Abp1_fungi_C2"/>
    <property type="match status" value="1"/>
</dbReference>
<feature type="compositionally biased region" description="Polar residues" evidence="10">
    <location>
        <begin position="400"/>
        <end position="410"/>
    </location>
</feature>
<feature type="domain" description="SH3" evidence="11">
    <location>
        <begin position="638"/>
        <end position="698"/>
    </location>
</feature>
<dbReference type="AlphaFoldDB" id="A0A383V023"/>
<dbReference type="Pfam" id="PF00241">
    <property type="entry name" value="Cofilin_ADF"/>
    <property type="match status" value="1"/>
</dbReference>
<feature type="region of interest" description="Disordered" evidence="10">
    <location>
        <begin position="400"/>
        <end position="564"/>
    </location>
</feature>
<feature type="region of interest" description="Disordered" evidence="10">
    <location>
        <begin position="159"/>
        <end position="179"/>
    </location>
</feature>
<dbReference type="SUPFAM" id="SSF50044">
    <property type="entry name" value="SH3-domain"/>
    <property type="match status" value="2"/>
</dbReference>
<feature type="compositionally biased region" description="Basic and acidic residues" evidence="10">
    <location>
        <begin position="425"/>
        <end position="434"/>
    </location>
</feature>
<dbReference type="GO" id="GO:0051015">
    <property type="term" value="F:actin filament binding"/>
    <property type="evidence" value="ECO:0007669"/>
    <property type="project" value="TreeGrafter"/>
</dbReference>
<dbReference type="InterPro" id="IPR001452">
    <property type="entry name" value="SH3_domain"/>
</dbReference>
<feature type="compositionally biased region" description="Polar residues" evidence="10">
    <location>
        <begin position="435"/>
        <end position="454"/>
    </location>
</feature>
<keyword evidence="7 9" id="KW-0728">SH3 domain</keyword>
<comment type="subcellular location">
    <subcellularLocation>
        <location evidence="2">Endosome membrane</location>
        <topology evidence="2">Peripheral membrane protein</topology>
        <orientation evidence="2">Cytoplasmic side</orientation>
    </subcellularLocation>
</comment>
<evidence type="ECO:0000256" key="4">
    <source>
        <dbReference type="ARBA" id="ARBA00011446"/>
    </source>
</evidence>
<comment type="subunit">
    <text evidence="4">Component of the ESCRT-0 complex composed of HSE1 and VPS27.</text>
</comment>
<dbReference type="PANTHER" id="PTHR10829">
    <property type="entry name" value="CORTACTIN AND DREBRIN"/>
    <property type="match status" value="1"/>
</dbReference>
<proteinExistence type="inferred from homology"/>
<evidence type="ECO:0000256" key="6">
    <source>
        <dbReference type="ARBA" id="ARBA00018978"/>
    </source>
</evidence>
<comment type="function">
    <text evidence="1">Component of the ESCRT-0 complex which is the sorting receptor for ubiquitinated cargo proteins at the multivesicular body (MVB).</text>
</comment>
<dbReference type="PANTHER" id="PTHR10829:SF25">
    <property type="entry name" value="DREBRIN-LIKE PROTEIN"/>
    <property type="match status" value="1"/>
</dbReference>
<reference evidence="13 14" key="1">
    <citation type="submission" date="2017-11" db="EMBL/GenBank/DDBJ databases">
        <authorList>
            <person name="Kracher B."/>
        </authorList>
    </citation>
    <scope>NUCLEOTIDE SEQUENCE [LARGE SCALE GENOMIC DNA]</scope>
    <source>
        <strain evidence="13 14">RACE1</strain>
    </source>
</reference>
<dbReference type="CDD" id="cd11281">
    <property type="entry name" value="ADF_drebrin_like"/>
    <property type="match status" value="1"/>
</dbReference>
<evidence type="ECO:0000313" key="14">
    <source>
        <dbReference type="Proteomes" id="UP000275772"/>
    </source>
</evidence>
<dbReference type="InterPro" id="IPR029006">
    <property type="entry name" value="ADF-H/Gelsolin-like_dom_sf"/>
</dbReference>
<dbReference type="SMART" id="SM00326">
    <property type="entry name" value="SH3"/>
    <property type="match status" value="2"/>
</dbReference>
<dbReference type="InterPro" id="IPR002108">
    <property type="entry name" value="ADF-H"/>
</dbReference>
<protein>
    <recommendedName>
        <fullName evidence="5">Class E vacuolar protein-sorting machinery protein HSE1</fullName>
    </recommendedName>
    <alternativeName>
        <fullName evidence="6">Class E vacuolar protein-sorting machinery protein hse1</fullName>
    </alternativeName>
</protein>
<dbReference type="PRINTS" id="PR00452">
    <property type="entry name" value="SH3DOMAIN"/>
</dbReference>
<dbReference type="GO" id="GO:0030427">
    <property type="term" value="C:site of polarized growth"/>
    <property type="evidence" value="ECO:0007669"/>
    <property type="project" value="TreeGrafter"/>
</dbReference>